<organism evidence="1 2">
    <name type="scientific">Paraphaeosphaeria sporulosa</name>
    <dbReference type="NCBI Taxonomy" id="1460663"/>
    <lineage>
        <taxon>Eukaryota</taxon>
        <taxon>Fungi</taxon>
        <taxon>Dikarya</taxon>
        <taxon>Ascomycota</taxon>
        <taxon>Pezizomycotina</taxon>
        <taxon>Dothideomycetes</taxon>
        <taxon>Pleosporomycetidae</taxon>
        <taxon>Pleosporales</taxon>
        <taxon>Massarineae</taxon>
        <taxon>Didymosphaeriaceae</taxon>
        <taxon>Paraphaeosphaeria</taxon>
    </lineage>
</organism>
<proteinExistence type="predicted"/>
<dbReference type="InParanoid" id="A0A177CGQ4"/>
<name>A0A177CGQ4_9PLEO</name>
<dbReference type="Proteomes" id="UP000077069">
    <property type="component" value="Unassembled WGS sequence"/>
</dbReference>
<dbReference type="EMBL" id="KV441551">
    <property type="protein sequence ID" value="OAG06754.1"/>
    <property type="molecule type" value="Genomic_DNA"/>
</dbReference>
<dbReference type="AlphaFoldDB" id="A0A177CGQ4"/>
<evidence type="ECO:0000313" key="2">
    <source>
        <dbReference type="Proteomes" id="UP000077069"/>
    </source>
</evidence>
<dbReference type="GeneID" id="28770394"/>
<accession>A0A177CGQ4</accession>
<sequence length="185" mass="20413">MLLRHTMTEAGRREATSSAALGTAQVHLLNACFVCTAMRLVRPWDTRLAPAWMPQQDLQVETSQVTKLSRAKPGHKASISRSPFRKMQSGECNAACSRASGRMTSQARAWFTRETKRQLRVPLGRSPGIVCKCHPRRRAISYVVASSRASLGSRKALRVHCAVQFATLSAARSGQTRKGHPSSWV</sequence>
<protein>
    <submittedName>
        <fullName evidence="1">Uncharacterized protein</fullName>
    </submittedName>
</protein>
<keyword evidence="2" id="KW-1185">Reference proteome</keyword>
<gene>
    <name evidence="1" type="ORF">CC84DRAFT_620464</name>
</gene>
<dbReference type="RefSeq" id="XP_018037119.1">
    <property type="nucleotide sequence ID" value="XM_018186908.1"/>
</dbReference>
<evidence type="ECO:0000313" key="1">
    <source>
        <dbReference type="EMBL" id="OAG06754.1"/>
    </source>
</evidence>
<reference evidence="1 2" key="1">
    <citation type="submission" date="2016-05" db="EMBL/GenBank/DDBJ databases">
        <title>Comparative analysis of secretome profiles of manganese(II)-oxidizing ascomycete fungi.</title>
        <authorList>
            <consortium name="DOE Joint Genome Institute"/>
            <person name="Zeiner C.A."/>
            <person name="Purvine S.O."/>
            <person name="Zink E.M."/>
            <person name="Wu S."/>
            <person name="Pasa-Tolic L."/>
            <person name="Chaput D.L."/>
            <person name="Haridas S."/>
            <person name="Grigoriev I.V."/>
            <person name="Santelli C.M."/>
            <person name="Hansel C.M."/>
        </authorList>
    </citation>
    <scope>NUCLEOTIDE SEQUENCE [LARGE SCALE GENOMIC DNA]</scope>
    <source>
        <strain evidence="1 2">AP3s5-JAC2a</strain>
    </source>
</reference>